<gene>
    <name evidence="4" type="ORF">ACFSDB_03125</name>
</gene>
<keyword evidence="5" id="KW-1185">Reference proteome</keyword>
<evidence type="ECO:0000256" key="2">
    <source>
        <dbReference type="ARBA" id="ARBA00023054"/>
    </source>
</evidence>
<feature type="compositionally biased region" description="Basic and acidic residues" evidence="3">
    <location>
        <begin position="104"/>
        <end position="129"/>
    </location>
</feature>
<reference evidence="5" key="1">
    <citation type="journal article" date="2019" name="Int. J. Syst. Evol. Microbiol.">
        <title>The Global Catalogue of Microorganisms (GCM) 10K type strain sequencing project: providing services to taxonomists for standard genome sequencing and annotation.</title>
        <authorList>
            <consortium name="The Broad Institute Genomics Platform"/>
            <consortium name="The Broad Institute Genome Sequencing Center for Infectious Disease"/>
            <person name="Wu L."/>
            <person name="Ma J."/>
        </authorList>
    </citation>
    <scope>NUCLEOTIDE SEQUENCE [LARGE SCALE GENOMIC DNA]</scope>
    <source>
        <strain evidence="5">CGMCC 1.15475</strain>
    </source>
</reference>
<protein>
    <submittedName>
        <fullName evidence="4">Efflux RND transporter periplasmic adaptor subunit</fullName>
    </submittedName>
</protein>
<evidence type="ECO:0000313" key="4">
    <source>
        <dbReference type="EMBL" id="MFD1861902.1"/>
    </source>
</evidence>
<feature type="region of interest" description="Disordered" evidence="3">
    <location>
        <begin position="104"/>
        <end position="156"/>
    </location>
</feature>
<proteinExistence type="predicted"/>
<comment type="subcellular location">
    <subcellularLocation>
        <location evidence="1">Cell envelope</location>
    </subcellularLocation>
</comment>
<keyword evidence="2" id="KW-0175">Coiled coil</keyword>
<evidence type="ECO:0000256" key="1">
    <source>
        <dbReference type="ARBA" id="ARBA00004196"/>
    </source>
</evidence>
<dbReference type="EMBL" id="JBHUFW010000004">
    <property type="protein sequence ID" value="MFD1861902.1"/>
    <property type="molecule type" value="Genomic_DNA"/>
</dbReference>
<dbReference type="Proteomes" id="UP001597273">
    <property type="component" value="Unassembled WGS sequence"/>
</dbReference>
<dbReference type="InterPro" id="IPR050465">
    <property type="entry name" value="UPF0194_transport"/>
</dbReference>
<organism evidence="4 5">
    <name type="scientific">Planococcus chinensis</name>
    <dbReference type="NCBI Taxonomy" id="272917"/>
    <lineage>
        <taxon>Bacteria</taxon>
        <taxon>Bacillati</taxon>
        <taxon>Bacillota</taxon>
        <taxon>Bacilli</taxon>
        <taxon>Bacillales</taxon>
        <taxon>Caryophanaceae</taxon>
        <taxon>Planococcus</taxon>
    </lineage>
</organism>
<evidence type="ECO:0000313" key="5">
    <source>
        <dbReference type="Proteomes" id="UP001597273"/>
    </source>
</evidence>
<feature type="compositionally biased region" description="Polar residues" evidence="3">
    <location>
        <begin position="130"/>
        <end position="149"/>
    </location>
</feature>
<name>A0ABW4QE94_9BACL</name>
<dbReference type="PANTHER" id="PTHR32347">
    <property type="entry name" value="EFFLUX SYSTEM COMPONENT YKNX-RELATED"/>
    <property type="match status" value="1"/>
</dbReference>
<accession>A0ABW4QE94</accession>
<comment type="caution">
    <text evidence="4">The sequence shown here is derived from an EMBL/GenBank/DDBJ whole genome shotgun (WGS) entry which is preliminary data.</text>
</comment>
<dbReference type="RefSeq" id="WP_204891037.1">
    <property type="nucleotide sequence ID" value="NZ_JBHUFW010000004.1"/>
</dbReference>
<sequence length="432" mass="47326">MNKFFFIGLSVAISAFIAANALLMFGEKSILVKDVYISEYQRAFGSEYQENMPKEAITAPLGTTQIYVQDSEAIEQWLVKEGDPVQAGSELALLNEAETEEQRSIWESERSALESEKSEVQSSLRDLESARSSNDGSASESNADRSTGTNGDGDTIEFNVDLQVGVEVPQDGSYAAGIAQAEQRLAAIESQLAVVNAQLDQRLSNPALISPVDGVVAKVNGDSLPLSIEIYSNDKSFITYAFEDEWQDIAVQDRVMVQAEGMAQAVAGTVLAVSPVPAEDSRWLDAYRALEPTEQPNPLAFYEVRIMPDQPIEDNLPFGHKANAQITVNEAQDAVALPEPWLFDRNEQAGFVHKLSPEGYAIKVPATVSFDTGGKAVLTEGVIPGEVAVEEDRLRRIEASPAVFVPFPIVRPDFELAKNTNWRVYVEYLLAR</sequence>
<evidence type="ECO:0000256" key="3">
    <source>
        <dbReference type="SAM" id="MobiDB-lite"/>
    </source>
</evidence>
<dbReference type="PANTHER" id="PTHR32347:SF23">
    <property type="entry name" value="BLL5650 PROTEIN"/>
    <property type="match status" value="1"/>
</dbReference>